<dbReference type="InParanoid" id="H0EY53"/>
<comment type="caution">
    <text evidence="2">The sequence shown here is derived from an EMBL/GenBank/DDBJ whole genome shotgun (WGS) entry which is preliminary data.</text>
</comment>
<evidence type="ECO:0000313" key="2">
    <source>
        <dbReference type="EMBL" id="EHK96541.1"/>
    </source>
</evidence>
<organism evidence="2 3">
    <name type="scientific">Glarea lozoyensis (strain ATCC 74030 / MF5533)</name>
    <dbReference type="NCBI Taxonomy" id="1104152"/>
    <lineage>
        <taxon>Eukaryota</taxon>
        <taxon>Fungi</taxon>
        <taxon>Dikarya</taxon>
        <taxon>Ascomycota</taxon>
        <taxon>Pezizomycotina</taxon>
        <taxon>Leotiomycetes</taxon>
        <taxon>Helotiales</taxon>
        <taxon>Helotiaceae</taxon>
        <taxon>Glarea</taxon>
    </lineage>
</organism>
<feature type="transmembrane region" description="Helical" evidence="1">
    <location>
        <begin position="93"/>
        <end position="111"/>
    </location>
</feature>
<proteinExistence type="predicted"/>
<keyword evidence="1" id="KW-0812">Transmembrane</keyword>
<keyword evidence="3" id="KW-1185">Reference proteome</keyword>
<dbReference type="AlphaFoldDB" id="H0EY53"/>
<protein>
    <submittedName>
        <fullName evidence="2">Uncharacterized protein</fullName>
    </submittedName>
</protein>
<name>H0EY53_GLAL7</name>
<reference evidence="2 3" key="1">
    <citation type="journal article" date="2012" name="Eukaryot. Cell">
        <title>Genome sequence of the fungus Glarea lozoyensis: the first genome sequence of a species from the Helotiaceae family.</title>
        <authorList>
            <person name="Youssar L."/>
            <person name="Gruening B.A."/>
            <person name="Erxleben A."/>
            <person name="Guenther S."/>
            <person name="Huettel W."/>
        </authorList>
    </citation>
    <scope>NUCLEOTIDE SEQUENCE [LARGE SCALE GENOMIC DNA]</scope>
    <source>
        <strain evidence="3">ATCC 74030 / MF5533</strain>
    </source>
</reference>
<dbReference type="HOGENOM" id="CLU_1619200_0_0_1"/>
<sequence length="164" mass="17659">MFMKLSPRAASDLAAAALTVTLRDRAEEDVAVPLAAFKEERSGGDRVVGGGVEEGMGGGAQVITYHVTWDQKAASFETDLEFSIHLLTSAGQALQLIFCVFSAAAIFFQIIHQIHIPEVDFRMLVPLCVVTTVSLLVTYLVMKVIGKVFGLVMTKIGELAGNLM</sequence>
<dbReference type="Proteomes" id="UP000005446">
    <property type="component" value="Unassembled WGS sequence"/>
</dbReference>
<dbReference type="EMBL" id="AGUE01000239">
    <property type="protein sequence ID" value="EHK96541.1"/>
    <property type="molecule type" value="Genomic_DNA"/>
</dbReference>
<evidence type="ECO:0000256" key="1">
    <source>
        <dbReference type="SAM" id="Phobius"/>
    </source>
</evidence>
<feature type="transmembrane region" description="Helical" evidence="1">
    <location>
        <begin position="123"/>
        <end position="142"/>
    </location>
</feature>
<dbReference type="OrthoDB" id="10461630at2759"/>
<gene>
    <name evidence="2" type="ORF">M7I_7750</name>
</gene>
<keyword evidence="1" id="KW-0472">Membrane</keyword>
<keyword evidence="1" id="KW-1133">Transmembrane helix</keyword>
<evidence type="ECO:0000313" key="3">
    <source>
        <dbReference type="Proteomes" id="UP000005446"/>
    </source>
</evidence>
<accession>H0EY53</accession>